<dbReference type="EMBL" id="CP001791">
    <property type="protein sequence ID" value="ADI00190.1"/>
    <property type="molecule type" value="Genomic_DNA"/>
</dbReference>
<dbReference type="GO" id="GO:0005737">
    <property type="term" value="C:cytoplasm"/>
    <property type="evidence" value="ECO:0007669"/>
    <property type="project" value="TreeGrafter"/>
</dbReference>
<feature type="domain" description="FAD dependent oxidoreductase" evidence="2">
    <location>
        <begin position="4"/>
        <end position="336"/>
    </location>
</feature>
<dbReference type="SUPFAM" id="SSF54373">
    <property type="entry name" value="FAD-linked reductases, C-terminal domain"/>
    <property type="match status" value="1"/>
</dbReference>
<organism evidence="3 4">
    <name type="scientific">Bacillus selenitireducens (strain ATCC 700615 / DSM 15326 / MLS10)</name>
    <dbReference type="NCBI Taxonomy" id="439292"/>
    <lineage>
        <taxon>Bacteria</taxon>
        <taxon>Bacillati</taxon>
        <taxon>Bacillota</taxon>
        <taxon>Bacilli</taxon>
        <taxon>Bacillales</taxon>
        <taxon>Bacillaceae</taxon>
        <taxon>Salisediminibacterium</taxon>
    </lineage>
</organism>
<dbReference type="PANTHER" id="PTHR13847:SF289">
    <property type="entry name" value="GLYCINE OXIDASE"/>
    <property type="match status" value="1"/>
</dbReference>
<protein>
    <submittedName>
        <fullName evidence="3">FAD dependent oxidoreductase</fullName>
    </submittedName>
</protein>
<dbReference type="Pfam" id="PF01266">
    <property type="entry name" value="DAO"/>
    <property type="match status" value="1"/>
</dbReference>
<dbReference type="SUPFAM" id="SSF51905">
    <property type="entry name" value="FAD/NAD(P)-binding domain"/>
    <property type="match status" value="1"/>
</dbReference>
<reference evidence="3" key="1">
    <citation type="submission" date="2009-10" db="EMBL/GenBank/DDBJ databases">
        <title>Complete sequence of Bacillus selenitireducens MLS10.</title>
        <authorList>
            <consortium name="US DOE Joint Genome Institute"/>
            <person name="Lucas S."/>
            <person name="Copeland A."/>
            <person name="Lapidus A."/>
            <person name="Glavina del Rio T."/>
            <person name="Dalin E."/>
            <person name="Tice H."/>
            <person name="Bruce D."/>
            <person name="Goodwin L."/>
            <person name="Pitluck S."/>
            <person name="Sims D."/>
            <person name="Brettin T."/>
            <person name="Detter J.C."/>
            <person name="Han C."/>
            <person name="Larimer F."/>
            <person name="Land M."/>
            <person name="Hauser L."/>
            <person name="Kyrpides N."/>
            <person name="Ovchinnikova G."/>
            <person name="Stolz J."/>
        </authorList>
    </citation>
    <scope>NUCLEOTIDE SEQUENCE [LARGE SCALE GENOMIC DNA]</scope>
    <source>
        <strain evidence="3">MLS10</strain>
    </source>
</reference>
<dbReference type="PANTHER" id="PTHR13847">
    <property type="entry name" value="SARCOSINE DEHYDROGENASE-RELATED"/>
    <property type="match status" value="1"/>
</dbReference>
<evidence type="ECO:0000256" key="1">
    <source>
        <dbReference type="ARBA" id="ARBA00023002"/>
    </source>
</evidence>
<sequence length="356" mass="38871">MRRLIVIGGGIMGMATAIHALEAGLSVKVIERERVGRGATWAAAGMLGAQTELHTGAEVLSFSLQARAYWRDFAHQLETWSGMQTGYRQEGAYRAAMTEASLTALQKLADQHGAVRGRYRWVEDGFPLLPEAKGVLYFPDEGQVDARLTIDAMRQAFIHRGGELFEGENVTGYGRSDGGWQVHTESGNTFTGDQLLAAPGVAGFPGGKEADVHPVKGECLALRPDELPFQETLVTDDVYLVPKADGRIIIGATEQPWDTSRHVRASAVSHLLDQALMLVPALADAVVEVLWSGVRPRHNRGIPEVDEWEEGFFVSIGHYRNGILLSALTGKLLAEWMATGRKPPLMNGFKKEEITS</sequence>
<gene>
    <name evidence="3" type="ordered locus">Bsel_2692</name>
</gene>
<dbReference type="InterPro" id="IPR006076">
    <property type="entry name" value="FAD-dep_OxRdtase"/>
</dbReference>
<proteinExistence type="predicted"/>
<dbReference type="AlphaFoldDB" id="D6XYC1"/>
<dbReference type="InterPro" id="IPR036188">
    <property type="entry name" value="FAD/NAD-bd_sf"/>
</dbReference>
<keyword evidence="1" id="KW-0560">Oxidoreductase</keyword>
<dbReference type="STRING" id="439292.Bsel_2692"/>
<dbReference type="KEGG" id="bse:Bsel_2692"/>
<dbReference type="GO" id="GO:0016491">
    <property type="term" value="F:oxidoreductase activity"/>
    <property type="evidence" value="ECO:0007669"/>
    <property type="project" value="UniProtKB-KW"/>
</dbReference>
<dbReference type="RefSeq" id="WP_013173606.1">
    <property type="nucleotide sequence ID" value="NC_014219.1"/>
</dbReference>
<dbReference type="OrthoDB" id="9794226at2"/>
<keyword evidence="4" id="KW-1185">Reference proteome</keyword>
<dbReference type="Gene3D" id="3.50.50.60">
    <property type="entry name" value="FAD/NAD(P)-binding domain"/>
    <property type="match status" value="1"/>
</dbReference>
<dbReference type="eggNOG" id="COG0665">
    <property type="taxonomic scope" value="Bacteria"/>
</dbReference>
<evidence type="ECO:0000259" key="2">
    <source>
        <dbReference type="Pfam" id="PF01266"/>
    </source>
</evidence>
<dbReference type="Gene3D" id="3.30.9.10">
    <property type="entry name" value="D-Amino Acid Oxidase, subunit A, domain 2"/>
    <property type="match status" value="1"/>
</dbReference>
<accession>D6XYC1</accession>
<evidence type="ECO:0000313" key="4">
    <source>
        <dbReference type="Proteomes" id="UP000000271"/>
    </source>
</evidence>
<name>D6XYC1_BACIE</name>
<dbReference type="HOGENOM" id="CLU_007884_4_5_9"/>
<dbReference type="Proteomes" id="UP000000271">
    <property type="component" value="Chromosome"/>
</dbReference>
<evidence type="ECO:0000313" key="3">
    <source>
        <dbReference type="EMBL" id="ADI00190.1"/>
    </source>
</evidence>